<organism evidence="2 3">
    <name type="scientific">Paenibacillus marchantiophytorum</name>
    <dbReference type="NCBI Taxonomy" id="1619310"/>
    <lineage>
        <taxon>Bacteria</taxon>
        <taxon>Bacillati</taxon>
        <taxon>Bacillota</taxon>
        <taxon>Bacilli</taxon>
        <taxon>Bacillales</taxon>
        <taxon>Paenibacillaceae</taxon>
        <taxon>Paenibacillus</taxon>
    </lineage>
</organism>
<protein>
    <recommendedName>
        <fullName evidence="1">Glycoside hydrolase 123 catalytic domain-containing protein</fullName>
    </recommendedName>
</protein>
<comment type="caution">
    <text evidence="2">The sequence shown here is derived from an EMBL/GenBank/DDBJ whole genome shotgun (WGS) entry which is preliminary data.</text>
</comment>
<dbReference type="Pfam" id="PF13320">
    <property type="entry name" value="GH123_cat"/>
    <property type="match status" value="1"/>
</dbReference>
<accession>A0ABQ1FHA2</accession>
<evidence type="ECO:0000313" key="3">
    <source>
        <dbReference type="Proteomes" id="UP000615455"/>
    </source>
</evidence>
<reference evidence="3" key="1">
    <citation type="journal article" date="2019" name="Int. J. Syst. Evol. Microbiol.">
        <title>The Global Catalogue of Microorganisms (GCM) 10K type strain sequencing project: providing services to taxonomists for standard genome sequencing and annotation.</title>
        <authorList>
            <consortium name="The Broad Institute Genomics Platform"/>
            <consortium name="The Broad Institute Genome Sequencing Center for Infectious Disease"/>
            <person name="Wu L."/>
            <person name="Ma J."/>
        </authorList>
    </citation>
    <scope>NUCLEOTIDE SEQUENCE [LARGE SCALE GENOMIC DNA]</scope>
    <source>
        <strain evidence="3">CGMCC 1.15043</strain>
    </source>
</reference>
<keyword evidence="3" id="KW-1185">Reference proteome</keyword>
<sequence length="564" mass="64890">MSTNQSMLETRSISSLEKVFADEELQAVPYQRASALQKEIFSFQIAYRSPLTQQQVRVDVESKLASHIRLRSVQLVPAEFPIYPDHDNNLLRDTPGLYPDLLVPLALSDDIVGIPKQWRSLWVTVHLAAEVKPGKYPIVVVFKTPEGELLSRETFELEVLAAVLPEQKLIHTEWFHTDCLAVYYKVDVFSERYWEIVESYIRTAVDHGINMLLTPIFTPPLDTKIGGERPTVQLVDVSKSGVTYTFGFERLKRWVDMCDRNNVRYFELSHLFTQWGAKHAPKIIAVEDGQTKQIFGWETDATGEAYKDFLAQFLPELVAFIRENGLTERVYYHISDEPLTDHLATYGSASRWVKQFMGEIPSMDALSEYFYYEQGFIETPIVANNHITPFLEHEVTNLWTYYCCAQYKDVANRFICMPSARNRVFGLQLYKFRISGFLHWGFNFWFAQYSRFPIDPYRNTDANYGFPAGDSFVVYPGEDGTPLDSLRLEVFREALQDLRALELLESQIGRERTLALMEEGAEEPITFAVYPKQAEWVLACRERINAAIQQHASINNQGAAQLPS</sequence>
<feature type="domain" description="Glycoside hydrolase 123 catalytic" evidence="1">
    <location>
        <begin position="174"/>
        <end position="504"/>
    </location>
</feature>
<proteinExistence type="predicted"/>
<gene>
    <name evidence="2" type="ORF">GCM10008018_66410</name>
</gene>
<dbReference type="RefSeq" id="WP_308423094.1">
    <property type="nucleotide sequence ID" value="NZ_BMHE01000065.1"/>
</dbReference>
<evidence type="ECO:0000259" key="1">
    <source>
        <dbReference type="Pfam" id="PF13320"/>
    </source>
</evidence>
<dbReference type="SUPFAM" id="SSF51445">
    <property type="entry name" value="(Trans)glycosidases"/>
    <property type="match status" value="1"/>
</dbReference>
<dbReference type="InterPro" id="IPR017853">
    <property type="entry name" value="GH"/>
</dbReference>
<dbReference type="EMBL" id="BMHE01000065">
    <property type="protein sequence ID" value="GGA12033.1"/>
    <property type="molecule type" value="Genomic_DNA"/>
</dbReference>
<name>A0ABQ1FHA2_9BACL</name>
<evidence type="ECO:0000313" key="2">
    <source>
        <dbReference type="EMBL" id="GGA12033.1"/>
    </source>
</evidence>
<dbReference type="InterPro" id="IPR025150">
    <property type="entry name" value="GH123_cat"/>
</dbReference>
<dbReference type="Proteomes" id="UP000615455">
    <property type="component" value="Unassembled WGS sequence"/>
</dbReference>